<feature type="transmembrane region" description="Helical" evidence="8">
    <location>
        <begin position="240"/>
        <end position="262"/>
    </location>
</feature>
<dbReference type="PANTHER" id="PTHR33908:SF3">
    <property type="entry name" value="UNDECAPRENYL PHOSPHATE-ALPHA-4-AMINO-4-DEOXY-L-ARABINOSE ARABINOSYL TRANSFERASE"/>
    <property type="match status" value="1"/>
</dbReference>
<evidence type="ECO:0000256" key="2">
    <source>
        <dbReference type="ARBA" id="ARBA00022475"/>
    </source>
</evidence>
<feature type="transmembrane region" description="Helical" evidence="8">
    <location>
        <begin position="176"/>
        <end position="194"/>
    </location>
</feature>
<keyword evidence="4 9" id="KW-0808">Transferase</keyword>
<dbReference type="InterPro" id="IPR050297">
    <property type="entry name" value="LipidA_mod_glycosyltrf_83"/>
</dbReference>
<keyword evidence="2" id="KW-1003">Cell membrane</keyword>
<evidence type="ECO:0000256" key="1">
    <source>
        <dbReference type="ARBA" id="ARBA00004651"/>
    </source>
</evidence>
<dbReference type="Proteomes" id="UP000199546">
    <property type="component" value="Unassembled WGS sequence"/>
</dbReference>
<gene>
    <name evidence="9" type="ORF">SAMN05660657_04143</name>
</gene>
<dbReference type="GO" id="GO:0010041">
    <property type="term" value="P:response to iron(III) ion"/>
    <property type="evidence" value="ECO:0007669"/>
    <property type="project" value="TreeGrafter"/>
</dbReference>
<feature type="transmembrane region" description="Helical" evidence="8">
    <location>
        <begin position="311"/>
        <end position="330"/>
    </location>
</feature>
<name>A0A1I7C6H3_9ACTN</name>
<organism evidence="9 10">
    <name type="scientific">Geodermatophilus amargosae</name>
    <dbReference type="NCBI Taxonomy" id="1296565"/>
    <lineage>
        <taxon>Bacteria</taxon>
        <taxon>Bacillati</taxon>
        <taxon>Actinomycetota</taxon>
        <taxon>Actinomycetes</taxon>
        <taxon>Geodermatophilales</taxon>
        <taxon>Geodermatophilaceae</taxon>
        <taxon>Geodermatophilus</taxon>
    </lineage>
</organism>
<keyword evidence="10" id="KW-1185">Reference proteome</keyword>
<proteinExistence type="predicted"/>
<evidence type="ECO:0000256" key="6">
    <source>
        <dbReference type="ARBA" id="ARBA00022989"/>
    </source>
</evidence>
<evidence type="ECO:0000256" key="8">
    <source>
        <dbReference type="SAM" id="Phobius"/>
    </source>
</evidence>
<reference evidence="10" key="1">
    <citation type="submission" date="2016-10" db="EMBL/GenBank/DDBJ databases">
        <authorList>
            <person name="Varghese N."/>
            <person name="Submissions S."/>
        </authorList>
    </citation>
    <scope>NUCLEOTIDE SEQUENCE [LARGE SCALE GENOMIC DNA]</scope>
    <source>
        <strain evidence="10">DSM 46136</strain>
    </source>
</reference>
<dbReference type="GO" id="GO:0016763">
    <property type="term" value="F:pentosyltransferase activity"/>
    <property type="evidence" value="ECO:0007669"/>
    <property type="project" value="TreeGrafter"/>
</dbReference>
<evidence type="ECO:0000256" key="7">
    <source>
        <dbReference type="ARBA" id="ARBA00023136"/>
    </source>
</evidence>
<comment type="subcellular location">
    <subcellularLocation>
        <location evidence="1">Cell membrane</location>
        <topology evidence="1">Multi-pass membrane protein</topology>
    </subcellularLocation>
</comment>
<dbReference type="PANTHER" id="PTHR33908">
    <property type="entry name" value="MANNOSYLTRANSFERASE YKCB-RELATED"/>
    <property type="match status" value="1"/>
</dbReference>
<dbReference type="GO" id="GO:0005886">
    <property type="term" value="C:plasma membrane"/>
    <property type="evidence" value="ECO:0007669"/>
    <property type="project" value="UniProtKB-SubCell"/>
</dbReference>
<evidence type="ECO:0000256" key="3">
    <source>
        <dbReference type="ARBA" id="ARBA00022676"/>
    </source>
</evidence>
<keyword evidence="3 9" id="KW-0328">Glycosyltransferase</keyword>
<dbReference type="EMBL" id="FPBA01000018">
    <property type="protein sequence ID" value="SFT94998.1"/>
    <property type="molecule type" value="Genomic_DNA"/>
</dbReference>
<dbReference type="AlphaFoldDB" id="A0A1I7C6H3"/>
<keyword evidence="7 8" id="KW-0472">Membrane</keyword>
<feature type="transmembrane region" description="Helical" evidence="8">
    <location>
        <begin position="367"/>
        <end position="386"/>
    </location>
</feature>
<dbReference type="OrthoDB" id="5184411at2"/>
<feature type="transmembrane region" description="Helical" evidence="8">
    <location>
        <begin position="206"/>
        <end position="234"/>
    </location>
</feature>
<dbReference type="GO" id="GO:0009103">
    <property type="term" value="P:lipopolysaccharide biosynthetic process"/>
    <property type="evidence" value="ECO:0007669"/>
    <property type="project" value="UniProtKB-ARBA"/>
</dbReference>
<evidence type="ECO:0000256" key="4">
    <source>
        <dbReference type="ARBA" id="ARBA00022679"/>
    </source>
</evidence>
<evidence type="ECO:0000256" key="5">
    <source>
        <dbReference type="ARBA" id="ARBA00022692"/>
    </source>
</evidence>
<keyword evidence="6 8" id="KW-1133">Transmembrane helix</keyword>
<keyword evidence="5 8" id="KW-0812">Transmembrane</keyword>
<feature type="transmembrane region" description="Helical" evidence="8">
    <location>
        <begin position="342"/>
        <end position="361"/>
    </location>
</feature>
<dbReference type="STRING" id="1296565.SAMN05660657_04143"/>
<evidence type="ECO:0000313" key="9">
    <source>
        <dbReference type="EMBL" id="SFT94998.1"/>
    </source>
</evidence>
<sequence length="497" mass="51470">MLRLPTDTSAPGQVRLPFVPVSATADRTAETPAPHTTTQRWSPVELVPPAGLVLLCAVLLSPGHGLWFDEAFSAEVARRPLADITRAITTGEGVTDYLADVPPSYNAPYYLVAHLWVSLPGLGGDTSLRVLSVLATAGGLALVTRAVTRLAGRAAGVLAGLVPATAPLLLEQAVEARSYGLAVLATGGALLGLARWLQDGRGLPLFGLAGAAMGLMHWYAVTVLAAFVVAALLLRGRAAVRVAVVGALAALPVGGLIGVNLLNGTGARNAEHLRDTGGTLADLAVEAWAGGRTPLLYLTVGLAVVGALRGAGMRVVGVCWVLVPMLLLLAAETVRPVYLPRYLLAGLLGLGVLAAAGVTALPRGARTPVAAALVGLSLVASAPLAVREPRERSDDVVALLLEEQRPGEPVVAADQRAALGLDHFVRTEGPRLRPDVVLPPDDAPADADRVWLVRRLIDGQPVPTDDDAVLTGAGLSLTRTWELPASKTDLVVQLWTG</sequence>
<evidence type="ECO:0000313" key="10">
    <source>
        <dbReference type="Proteomes" id="UP000199546"/>
    </source>
</evidence>
<protein>
    <submittedName>
        <fullName evidence="9">Dolichyl-phosphate-mannose-protein mannosyltransferase</fullName>
    </submittedName>
</protein>
<accession>A0A1I7C6H3</accession>